<accession>A0A9W4U003</accession>
<reference evidence="1" key="1">
    <citation type="submission" date="2023-01" db="EMBL/GenBank/DDBJ databases">
        <authorList>
            <person name="Van Ghelder C."/>
            <person name="Rancurel C."/>
        </authorList>
    </citation>
    <scope>NUCLEOTIDE SEQUENCE</scope>
    <source>
        <strain evidence="1">CNCM I-4278</strain>
    </source>
</reference>
<dbReference type="AlphaFoldDB" id="A0A9W4U003"/>
<evidence type="ECO:0000313" key="1">
    <source>
        <dbReference type="EMBL" id="CAI6240953.1"/>
    </source>
</evidence>
<gene>
    <name evidence="1" type="ORF">PDIGIT_LOCUS584</name>
</gene>
<organism evidence="1 2">
    <name type="scientific">Periconia digitata</name>
    <dbReference type="NCBI Taxonomy" id="1303443"/>
    <lineage>
        <taxon>Eukaryota</taxon>
        <taxon>Fungi</taxon>
        <taxon>Dikarya</taxon>
        <taxon>Ascomycota</taxon>
        <taxon>Pezizomycotina</taxon>
        <taxon>Dothideomycetes</taxon>
        <taxon>Pleosporomycetidae</taxon>
        <taxon>Pleosporales</taxon>
        <taxon>Massarineae</taxon>
        <taxon>Periconiaceae</taxon>
        <taxon>Periconia</taxon>
    </lineage>
</organism>
<sequence>MPRPTPFPIPTIRVCRDSGAFWQGWKTWEQRSESSHRAFRLHSIIITRTPSHTVPLNHCPVSAPIAVWPVWLACVFAFHIQSTQDAAHMIMSLRKPPPSLGA</sequence>
<protein>
    <submittedName>
        <fullName evidence="1">Uncharacterized protein</fullName>
    </submittedName>
</protein>
<dbReference type="Proteomes" id="UP001152607">
    <property type="component" value="Unassembled WGS sequence"/>
</dbReference>
<comment type="caution">
    <text evidence="1">The sequence shown here is derived from an EMBL/GenBank/DDBJ whole genome shotgun (WGS) entry which is preliminary data.</text>
</comment>
<name>A0A9W4U003_9PLEO</name>
<keyword evidence="2" id="KW-1185">Reference proteome</keyword>
<evidence type="ECO:0000313" key="2">
    <source>
        <dbReference type="Proteomes" id="UP001152607"/>
    </source>
</evidence>
<dbReference type="EMBL" id="CAOQHR010000001">
    <property type="protein sequence ID" value="CAI6240953.1"/>
    <property type="molecule type" value="Genomic_DNA"/>
</dbReference>
<proteinExistence type="predicted"/>